<dbReference type="Proteomes" id="UP000029734">
    <property type="component" value="Unassembled WGS sequence"/>
</dbReference>
<dbReference type="PANTHER" id="PTHR34822">
    <property type="entry name" value="GRPB DOMAIN PROTEIN (AFU_ORTHOLOGUE AFUA_1G01530)"/>
    <property type="match status" value="1"/>
</dbReference>
<protein>
    <recommendedName>
        <fullName evidence="3">GrpB family protein</fullName>
    </recommendedName>
</protein>
<dbReference type="InterPro" id="IPR043519">
    <property type="entry name" value="NT_sf"/>
</dbReference>
<keyword evidence="2" id="KW-1185">Reference proteome</keyword>
<dbReference type="Pfam" id="PF04229">
    <property type="entry name" value="GrpB"/>
    <property type="match status" value="1"/>
</dbReference>
<sequence>MKNLKSVIIEDSNNDWPVLFRKLEEILLNQLESLALTIEHVGSTSVPKLAAKPILDIDIIIDSMMDLPEVINKLSQLGYIHEGDLGIKNREAFRRQDSKVPYNTEMNEKPEHHLYVCNKESDELRRHILFRDILRKYPHLVVEYSILKKELAEKYKHNREAYTELKTEFVNNVLNNFKEF</sequence>
<dbReference type="RefSeq" id="WP_036658583.1">
    <property type="nucleotide sequence ID" value="NZ_JQCR01000003.1"/>
</dbReference>
<gene>
    <name evidence="1" type="ORF">PWYN_28345</name>
</gene>
<dbReference type="PANTHER" id="PTHR34822:SF1">
    <property type="entry name" value="GRPB FAMILY PROTEIN"/>
    <property type="match status" value="1"/>
</dbReference>
<evidence type="ECO:0000313" key="2">
    <source>
        <dbReference type="Proteomes" id="UP000029734"/>
    </source>
</evidence>
<dbReference type="SUPFAM" id="SSF81301">
    <property type="entry name" value="Nucleotidyltransferase"/>
    <property type="match status" value="1"/>
</dbReference>
<dbReference type="AlphaFoldDB" id="A0A098M8M6"/>
<dbReference type="EMBL" id="JQCR01000003">
    <property type="protein sequence ID" value="KGE18416.1"/>
    <property type="molecule type" value="Genomic_DNA"/>
</dbReference>
<name>A0A098M8M6_9BACL</name>
<accession>A0A098M8M6</accession>
<evidence type="ECO:0000313" key="1">
    <source>
        <dbReference type="EMBL" id="KGE18416.1"/>
    </source>
</evidence>
<evidence type="ECO:0008006" key="3">
    <source>
        <dbReference type="Google" id="ProtNLM"/>
    </source>
</evidence>
<reference evidence="1 2" key="1">
    <citation type="submission" date="2014-08" db="EMBL/GenBank/DDBJ databases">
        <authorList>
            <person name="den Bakker H.C."/>
        </authorList>
    </citation>
    <scope>NUCLEOTIDE SEQUENCE [LARGE SCALE GENOMIC DNA]</scope>
    <source>
        <strain evidence="1 2">DSM 18334</strain>
    </source>
</reference>
<dbReference type="InterPro" id="IPR007344">
    <property type="entry name" value="GrpB/CoaE"/>
</dbReference>
<dbReference type="STRING" id="268407.PWYN_28345"/>
<comment type="caution">
    <text evidence="1">The sequence shown here is derived from an EMBL/GenBank/DDBJ whole genome shotgun (WGS) entry which is preliminary data.</text>
</comment>
<reference evidence="1 2" key="2">
    <citation type="submission" date="2014-10" db="EMBL/GenBank/DDBJ databases">
        <title>Comparative genomics of the Paenibacillus odorifer group.</title>
        <authorList>
            <person name="Tsai Y.-C."/>
            <person name="Martin N."/>
            <person name="Korlach J."/>
            <person name="Wiedmann M."/>
        </authorList>
    </citation>
    <scope>NUCLEOTIDE SEQUENCE [LARGE SCALE GENOMIC DNA]</scope>
    <source>
        <strain evidence="1 2">DSM 18334</strain>
    </source>
</reference>
<organism evidence="1 2">
    <name type="scientific">Paenibacillus wynnii</name>
    <dbReference type="NCBI Taxonomy" id="268407"/>
    <lineage>
        <taxon>Bacteria</taxon>
        <taxon>Bacillati</taxon>
        <taxon>Bacillota</taxon>
        <taxon>Bacilli</taxon>
        <taxon>Bacillales</taxon>
        <taxon>Paenibacillaceae</taxon>
        <taxon>Paenibacillus</taxon>
    </lineage>
</organism>
<dbReference type="eggNOG" id="COG2320">
    <property type="taxonomic scope" value="Bacteria"/>
</dbReference>
<dbReference type="OrthoDB" id="9799092at2"/>
<dbReference type="Gene3D" id="3.30.460.10">
    <property type="entry name" value="Beta Polymerase, domain 2"/>
    <property type="match status" value="1"/>
</dbReference>
<proteinExistence type="predicted"/>